<keyword evidence="8" id="KW-0547">Nucleotide-binding</keyword>
<keyword evidence="6" id="KW-0808">Transferase</keyword>
<evidence type="ECO:0000256" key="4">
    <source>
        <dbReference type="ARBA" id="ARBA00012557"/>
    </source>
</evidence>
<dbReference type="GO" id="GO:0000166">
    <property type="term" value="F:nucleotide binding"/>
    <property type="evidence" value="ECO:0007669"/>
    <property type="project" value="UniProtKB-KW"/>
</dbReference>
<protein>
    <recommendedName>
        <fullName evidence="4">N-acetylgalactosaminide beta-1,3-galactosyltransferase</fullName>
        <ecNumber evidence="4">2.4.1.122</ecNumber>
    </recommendedName>
</protein>
<dbReference type="Gene3D" id="3.90.550.50">
    <property type="match status" value="1"/>
</dbReference>
<evidence type="ECO:0000256" key="2">
    <source>
        <dbReference type="ARBA" id="ARBA00004922"/>
    </source>
</evidence>
<comment type="caution">
    <text evidence="15">The sequence shown here is derived from an EMBL/GenBank/DDBJ whole genome shotgun (WGS) entry which is preliminary data.</text>
</comment>
<feature type="domain" description="Fringe-like glycosyltransferase" evidence="14">
    <location>
        <begin position="244"/>
        <end position="306"/>
    </location>
</feature>
<accession>A0A4U0X1X9</accession>
<dbReference type="GO" id="GO:0016263">
    <property type="term" value="F:glycoprotein-N-acetylgalactosamine 3-beta-galactosyltransferase activity"/>
    <property type="evidence" value="ECO:0007669"/>
    <property type="project" value="UniProtKB-EC"/>
</dbReference>
<dbReference type="GO" id="GO:0016020">
    <property type="term" value="C:membrane"/>
    <property type="evidence" value="ECO:0007669"/>
    <property type="project" value="UniProtKB-SubCell"/>
</dbReference>
<evidence type="ECO:0000256" key="3">
    <source>
        <dbReference type="ARBA" id="ARBA00006462"/>
    </source>
</evidence>
<dbReference type="PANTHER" id="PTHR23033:SF40">
    <property type="entry name" value="APPLE DOMAIN-CONTAINING PROTEIN"/>
    <property type="match status" value="1"/>
</dbReference>
<keyword evidence="9" id="KW-0735">Signal-anchor</keyword>
<evidence type="ECO:0000256" key="6">
    <source>
        <dbReference type="ARBA" id="ARBA00022679"/>
    </source>
</evidence>
<dbReference type="OrthoDB" id="414175at2759"/>
<evidence type="ECO:0000256" key="13">
    <source>
        <dbReference type="SAM" id="Phobius"/>
    </source>
</evidence>
<keyword evidence="16" id="KW-1185">Reference proteome</keyword>
<evidence type="ECO:0000256" key="1">
    <source>
        <dbReference type="ARBA" id="ARBA00004606"/>
    </source>
</evidence>
<comment type="similarity">
    <text evidence="3">Belongs to the glycosyltransferase 31 family. Beta3-Gal-T subfamily.</text>
</comment>
<keyword evidence="7 13" id="KW-0812">Transmembrane</keyword>
<organism evidence="15 16">
    <name type="scientific">Cryomyces minteri</name>
    <dbReference type="NCBI Taxonomy" id="331657"/>
    <lineage>
        <taxon>Eukaryota</taxon>
        <taxon>Fungi</taxon>
        <taxon>Dikarya</taxon>
        <taxon>Ascomycota</taxon>
        <taxon>Pezizomycotina</taxon>
        <taxon>Dothideomycetes</taxon>
        <taxon>Dothideomycetes incertae sedis</taxon>
        <taxon>Cryomyces</taxon>
    </lineage>
</organism>
<dbReference type="EMBL" id="NAJN01000832">
    <property type="protein sequence ID" value="TKA68275.1"/>
    <property type="molecule type" value="Genomic_DNA"/>
</dbReference>
<dbReference type="Proteomes" id="UP000308768">
    <property type="component" value="Unassembled WGS sequence"/>
</dbReference>
<comment type="subcellular location">
    <subcellularLocation>
        <location evidence="1">Membrane</location>
        <topology evidence="1">Single-pass type II membrane protein</topology>
    </subcellularLocation>
</comment>
<dbReference type="InterPro" id="IPR003378">
    <property type="entry name" value="Fringe-like_glycosylTrfase"/>
</dbReference>
<keyword evidence="11 13" id="KW-0472">Membrane</keyword>
<keyword evidence="10 13" id="KW-1133">Transmembrane helix</keyword>
<proteinExistence type="inferred from homology"/>
<reference evidence="15 16" key="1">
    <citation type="submission" date="2017-03" db="EMBL/GenBank/DDBJ databases">
        <title>Genomes of endolithic fungi from Antarctica.</title>
        <authorList>
            <person name="Coleine C."/>
            <person name="Masonjones S."/>
            <person name="Stajich J.E."/>
        </authorList>
    </citation>
    <scope>NUCLEOTIDE SEQUENCE [LARGE SCALE GENOMIC DNA]</scope>
    <source>
        <strain evidence="15 16">CCFEE 5187</strain>
    </source>
</reference>
<keyword evidence="5" id="KW-0328">Glycosyltransferase</keyword>
<evidence type="ECO:0000256" key="11">
    <source>
        <dbReference type="ARBA" id="ARBA00023136"/>
    </source>
</evidence>
<dbReference type="PANTHER" id="PTHR23033">
    <property type="entry name" value="BETA1,3-GALACTOSYLTRANSFERASE"/>
    <property type="match status" value="1"/>
</dbReference>
<dbReference type="EC" id="2.4.1.122" evidence="4"/>
<evidence type="ECO:0000256" key="5">
    <source>
        <dbReference type="ARBA" id="ARBA00022676"/>
    </source>
</evidence>
<evidence type="ECO:0000256" key="9">
    <source>
        <dbReference type="ARBA" id="ARBA00022968"/>
    </source>
</evidence>
<dbReference type="AlphaFoldDB" id="A0A4U0X1X9"/>
<dbReference type="Pfam" id="PF02434">
    <property type="entry name" value="Fringe"/>
    <property type="match status" value="1"/>
</dbReference>
<evidence type="ECO:0000256" key="10">
    <source>
        <dbReference type="ARBA" id="ARBA00022989"/>
    </source>
</evidence>
<feature type="transmembrane region" description="Helical" evidence="13">
    <location>
        <begin position="12"/>
        <end position="32"/>
    </location>
</feature>
<gene>
    <name evidence="15" type="ORF">B0A49_10043</name>
</gene>
<comment type="pathway">
    <text evidence="2">Protein modification; protein glycosylation.</text>
</comment>
<dbReference type="STRING" id="331657.A0A4U0X1X9"/>
<sequence>MGPSAFLPRNRALRVVLALIGLYVIVVLPIHYSPSLHDSLGDFVSQRVPDIHLGDLSKHLPGHSFSEDNTDATDAAEEADKAISEEELRKVVTEAAAKESLVADDISTKRPPTVPPLKASVYGCPGRPDAADFLISMKTGATELFAKLPEQLLTTLRCVPNYMIFSDLEQDIGDYHIYSSLEEVSDKYKYSHRDFEFYRKLLDLSAKGQDLSLLKATHQAKGHAWDLDKWKFIPITHRVYKEQPNVKWYVFIEADAYMAWPNVMELLSHYNPDEPWYLGAVHFFGDVAFAHGGMGYIISNGAMRLLDDIWDPKHIALWERRTAEGCCGDVELAAALVEAGVNITGIPGLYGESLSWFEWDEGKWCEPSLSWHHVRAHDVEALWQFETKWMSGNGTHYVYRDLFNALIEPHLTATRTDWDNMSSHRIYTGPSGLHGDEDRRYKQSINWEDLPDGEKDEVLKNLDEEQTKSVESTGKYTKDTRWDELSDEEQQSAWEELTEAEKQAHESLHKCRAACEDYDECMQYWFTPGRCHLHRTIRLGRYVEADEEEDSIFGTEPQNRTVSGWMRGRIDDFRNRMEPCKPVPEWMDKYAEAELS</sequence>
<evidence type="ECO:0000259" key="14">
    <source>
        <dbReference type="Pfam" id="PF02434"/>
    </source>
</evidence>
<evidence type="ECO:0000313" key="16">
    <source>
        <dbReference type="Proteomes" id="UP000308768"/>
    </source>
</evidence>
<evidence type="ECO:0000256" key="7">
    <source>
        <dbReference type="ARBA" id="ARBA00022692"/>
    </source>
</evidence>
<name>A0A4U0X1X9_9PEZI</name>
<evidence type="ECO:0000256" key="12">
    <source>
        <dbReference type="SAM" id="MobiDB-lite"/>
    </source>
</evidence>
<feature type="region of interest" description="Disordered" evidence="12">
    <location>
        <begin position="460"/>
        <end position="484"/>
    </location>
</feature>
<evidence type="ECO:0000313" key="15">
    <source>
        <dbReference type="EMBL" id="TKA68275.1"/>
    </source>
</evidence>
<dbReference type="InterPro" id="IPR026050">
    <property type="entry name" value="C1GALT1/C1GALT1_chp1"/>
</dbReference>
<evidence type="ECO:0000256" key="8">
    <source>
        <dbReference type="ARBA" id="ARBA00022741"/>
    </source>
</evidence>